<feature type="transmembrane region" description="Helical" evidence="8">
    <location>
        <begin position="75"/>
        <end position="97"/>
    </location>
</feature>
<dbReference type="InterPro" id="IPR013604">
    <property type="entry name" value="7TM_chemorcpt"/>
</dbReference>
<evidence type="ECO:0000256" key="6">
    <source>
        <dbReference type="ARBA" id="ARBA00023170"/>
    </source>
</evidence>
<keyword evidence="5 8" id="KW-0472">Membrane</keyword>
<gene>
    <name evidence="10" type="primary">LOC107071036</name>
</gene>
<keyword evidence="4 8" id="KW-1133">Transmembrane helix</keyword>
<keyword evidence="3 8" id="KW-0812">Transmembrane</keyword>
<evidence type="ECO:0000256" key="2">
    <source>
        <dbReference type="ARBA" id="ARBA00022475"/>
    </source>
</evidence>
<proteinExistence type="predicted"/>
<keyword evidence="9" id="KW-1185">Reference proteome</keyword>
<evidence type="ECO:0000256" key="3">
    <source>
        <dbReference type="ARBA" id="ARBA00022692"/>
    </source>
</evidence>
<evidence type="ECO:0000256" key="5">
    <source>
        <dbReference type="ARBA" id="ARBA00023136"/>
    </source>
</evidence>
<protein>
    <submittedName>
        <fullName evidence="10">Uncharacterized protein LOC107071036</fullName>
    </submittedName>
</protein>
<evidence type="ECO:0000256" key="7">
    <source>
        <dbReference type="ARBA" id="ARBA00023224"/>
    </source>
</evidence>
<accession>A0ABM1IY90</accession>
<dbReference type="PANTHER" id="PTHR21143:SF133">
    <property type="entry name" value="GUSTATORY AND PHEROMONE RECEPTOR 32A-RELATED"/>
    <property type="match status" value="1"/>
</dbReference>
<sequence length="196" mass="22814">MRIIQLNSMLESMLPTTIDSPQHKRIFRMKDNWEDDSSLSIIYRTYKTNENYIKLRKIKRIHLELIKCAQVLNDIYGLQILISITSSVLFLITMSYICAINNVCETTITEYAANTGDILCELYEPAASKKFRDEILDFIFQLVNNRLTFTACKFYNLDHTFIYRAIGSITTYLIILIQVGEKPKISFKNKNNNSTL</sequence>
<reference evidence="10" key="1">
    <citation type="submission" date="2025-08" db="UniProtKB">
        <authorList>
            <consortium name="RefSeq"/>
        </authorList>
    </citation>
    <scope>IDENTIFICATION</scope>
    <source>
        <tissue evidence="10">Whole body</tissue>
    </source>
</reference>
<evidence type="ECO:0000256" key="4">
    <source>
        <dbReference type="ARBA" id="ARBA00022989"/>
    </source>
</evidence>
<evidence type="ECO:0000256" key="1">
    <source>
        <dbReference type="ARBA" id="ARBA00004651"/>
    </source>
</evidence>
<evidence type="ECO:0000313" key="9">
    <source>
        <dbReference type="Proteomes" id="UP000694924"/>
    </source>
</evidence>
<dbReference type="Proteomes" id="UP000694924">
    <property type="component" value="Unplaced"/>
</dbReference>
<keyword evidence="6" id="KW-0675">Receptor</keyword>
<dbReference type="Pfam" id="PF08395">
    <property type="entry name" value="7tm_7"/>
    <property type="match status" value="2"/>
</dbReference>
<name>A0ABM1IY90_POLDO</name>
<dbReference type="GeneID" id="107071036"/>
<keyword evidence="2" id="KW-1003">Cell membrane</keyword>
<dbReference type="RefSeq" id="XP_015185177.1">
    <property type="nucleotide sequence ID" value="XM_015329691.1"/>
</dbReference>
<evidence type="ECO:0000256" key="8">
    <source>
        <dbReference type="SAM" id="Phobius"/>
    </source>
</evidence>
<dbReference type="PANTHER" id="PTHR21143">
    <property type="entry name" value="INVERTEBRATE GUSTATORY RECEPTOR"/>
    <property type="match status" value="1"/>
</dbReference>
<evidence type="ECO:0000313" key="10">
    <source>
        <dbReference type="RefSeq" id="XP_015185177.1"/>
    </source>
</evidence>
<comment type="subcellular location">
    <subcellularLocation>
        <location evidence="1">Cell membrane</location>
        <topology evidence="1">Multi-pass membrane protein</topology>
    </subcellularLocation>
</comment>
<feature type="transmembrane region" description="Helical" evidence="8">
    <location>
        <begin position="161"/>
        <end position="180"/>
    </location>
</feature>
<organism evidence="9 10">
    <name type="scientific">Polistes dominula</name>
    <name type="common">European paper wasp</name>
    <name type="synonym">Vespa dominula</name>
    <dbReference type="NCBI Taxonomy" id="743375"/>
    <lineage>
        <taxon>Eukaryota</taxon>
        <taxon>Metazoa</taxon>
        <taxon>Ecdysozoa</taxon>
        <taxon>Arthropoda</taxon>
        <taxon>Hexapoda</taxon>
        <taxon>Insecta</taxon>
        <taxon>Pterygota</taxon>
        <taxon>Neoptera</taxon>
        <taxon>Endopterygota</taxon>
        <taxon>Hymenoptera</taxon>
        <taxon>Apocrita</taxon>
        <taxon>Aculeata</taxon>
        <taxon>Vespoidea</taxon>
        <taxon>Vespidae</taxon>
        <taxon>Polistinae</taxon>
        <taxon>Polistini</taxon>
        <taxon>Polistes</taxon>
    </lineage>
</organism>
<keyword evidence="7" id="KW-0807">Transducer</keyword>